<comment type="caution">
    <text evidence="5">The sequence shown here is derived from an EMBL/GenBank/DDBJ whole genome shotgun (WGS) entry which is preliminary data.</text>
</comment>
<evidence type="ECO:0000256" key="1">
    <source>
        <dbReference type="ARBA" id="ARBA00022729"/>
    </source>
</evidence>
<feature type="domain" description="ASPIC/UnbV" evidence="4">
    <location>
        <begin position="500"/>
        <end position="567"/>
    </location>
</feature>
<protein>
    <submittedName>
        <fullName evidence="5">CRTAC1 family protein</fullName>
    </submittedName>
</protein>
<organism evidence="5 6">
    <name type="scientific">Paludisphaera mucosa</name>
    <dbReference type="NCBI Taxonomy" id="3030827"/>
    <lineage>
        <taxon>Bacteria</taxon>
        <taxon>Pseudomonadati</taxon>
        <taxon>Planctomycetota</taxon>
        <taxon>Planctomycetia</taxon>
        <taxon>Isosphaerales</taxon>
        <taxon>Isosphaeraceae</taxon>
        <taxon>Paludisphaera</taxon>
    </lineage>
</organism>
<evidence type="ECO:0000259" key="4">
    <source>
        <dbReference type="Pfam" id="PF07593"/>
    </source>
</evidence>
<dbReference type="Proteomes" id="UP001216907">
    <property type="component" value="Unassembled WGS sequence"/>
</dbReference>
<dbReference type="InterPro" id="IPR011519">
    <property type="entry name" value="UnbV_ASPIC"/>
</dbReference>
<dbReference type="InterPro" id="IPR028994">
    <property type="entry name" value="Integrin_alpha_N"/>
</dbReference>
<accession>A0ABT6FIA6</accession>
<dbReference type="PROSITE" id="PS51257">
    <property type="entry name" value="PROKAR_LIPOPROTEIN"/>
    <property type="match status" value="1"/>
</dbReference>
<evidence type="ECO:0000256" key="2">
    <source>
        <dbReference type="SAM" id="MobiDB-lite"/>
    </source>
</evidence>
<dbReference type="PANTHER" id="PTHR16026">
    <property type="entry name" value="CARTILAGE ACIDIC PROTEIN 1"/>
    <property type="match status" value="1"/>
</dbReference>
<feature type="chain" id="PRO_5047177221" evidence="3">
    <location>
        <begin position="20"/>
        <end position="571"/>
    </location>
</feature>
<dbReference type="PANTHER" id="PTHR16026:SF0">
    <property type="entry name" value="CARTILAGE ACIDIC PROTEIN 1"/>
    <property type="match status" value="1"/>
</dbReference>
<name>A0ABT6FIA6_9BACT</name>
<keyword evidence="1 3" id="KW-0732">Signal</keyword>
<dbReference type="InterPro" id="IPR027039">
    <property type="entry name" value="Crtac1"/>
</dbReference>
<dbReference type="InterPro" id="IPR013517">
    <property type="entry name" value="FG-GAP"/>
</dbReference>
<proteinExistence type="predicted"/>
<feature type="signal peptide" evidence="3">
    <location>
        <begin position="1"/>
        <end position="19"/>
    </location>
</feature>
<reference evidence="5 6" key="1">
    <citation type="submission" date="2023-03" db="EMBL/GenBank/DDBJ databases">
        <title>Paludisphaera mucosa sp. nov. a novel planctomycete from northern fen.</title>
        <authorList>
            <person name="Ivanova A."/>
        </authorList>
    </citation>
    <scope>NUCLEOTIDE SEQUENCE [LARGE SCALE GENOMIC DNA]</scope>
    <source>
        <strain evidence="5 6">Pla2</strain>
    </source>
</reference>
<sequence length="571" mass="60904">MHRLRLLLIIPLLATSACGGPAPSAPPVAKEEKPTPTPGPPQPRFVDVAEAAGLKTVLYGGGPDKDHILESVGTGCAIVDYDGDGRLDVFLVNAWVLDEQPSQVKLKGRNALYRNKGEGAFEDVTAKAGVADESWGCGVSAADYDNDGRVDFYVTNFGPNRLYRNKGDGTFEQVAEKAGVAEAGWGAGSAFFDSDGDGDLDLYVANYIEATMDEVLAARRTTVWRDMVKVLSGPFGLRGGRDRFYRNNGDGAFTDVTDAVGMTDTAESYGLGVLASDLDMDGDVDVFVANDSNPNFLYRNNGDGTFTEVGTWSGAGVNGGGVAQAGMGVDSADFDGDGLPDILVTTFAQDSATIYRNEGDLAFQDVAVPTGLKAITYRALKWGCAFFDYDQDADVDVAIANGHIYPQVDLSPELNETYRQRPFLLRNDKGRLTDVSKDAGPGFQVAASARGLAVGDYDDDGDLDLLFTAMDAPPLLLRNDTTGAGHWLKLRLLNRHGSPAINARAAVTVGGKTQIREMRSGSSHQSQNALELHLGLGAATTADRVEIAWPGGRKSTLEHVEADRTLTVRDE</sequence>
<dbReference type="RefSeq" id="WP_277863512.1">
    <property type="nucleotide sequence ID" value="NZ_JARRAG010000002.1"/>
</dbReference>
<dbReference type="Pfam" id="PF13517">
    <property type="entry name" value="FG-GAP_3"/>
    <property type="match status" value="2"/>
</dbReference>
<dbReference type="EMBL" id="JARRAG010000002">
    <property type="protein sequence ID" value="MDG3007226.1"/>
    <property type="molecule type" value="Genomic_DNA"/>
</dbReference>
<keyword evidence="6" id="KW-1185">Reference proteome</keyword>
<feature type="region of interest" description="Disordered" evidence="2">
    <location>
        <begin position="20"/>
        <end position="42"/>
    </location>
</feature>
<gene>
    <name evidence="5" type="ORF">PZE19_25975</name>
</gene>
<dbReference type="Pfam" id="PF07593">
    <property type="entry name" value="UnbV_ASPIC"/>
    <property type="match status" value="1"/>
</dbReference>
<evidence type="ECO:0000256" key="3">
    <source>
        <dbReference type="SAM" id="SignalP"/>
    </source>
</evidence>
<dbReference type="SUPFAM" id="SSF69318">
    <property type="entry name" value="Integrin alpha N-terminal domain"/>
    <property type="match status" value="1"/>
</dbReference>
<evidence type="ECO:0000313" key="5">
    <source>
        <dbReference type="EMBL" id="MDG3007226.1"/>
    </source>
</evidence>
<evidence type="ECO:0000313" key="6">
    <source>
        <dbReference type="Proteomes" id="UP001216907"/>
    </source>
</evidence>
<dbReference type="Gene3D" id="2.130.10.130">
    <property type="entry name" value="Integrin alpha, N-terminal"/>
    <property type="match status" value="2"/>
</dbReference>